<evidence type="ECO:0000313" key="1">
    <source>
        <dbReference type="EMBL" id="UBF23459.1"/>
    </source>
</evidence>
<protein>
    <submittedName>
        <fullName evidence="1">Uncharacterized protein</fullName>
    </submittedName>
</protein>
<evidence type="ECO:0000313" key="2">
    <source>
        <dbReference type="Proteomes" id="UP000827176"/>
    </source>
</evidence>
<sequence length="77" mass="8697">MTDDTQRPPAWVVDRATEASETFGVAFHEALEYELWLARETFGTPLPERDPEREQRREQAVSHTRVLAPGRFVGGGA</sequence>
<dbReference type="EMBL" id="MZ334528">
    <property type="protein sequence ID" value="UBF23459.1"/>
    <property type="molecule type" value="Genomic_DNA"/>
</dbReference>
<dbReference type="Proteomes" id="UP000827176">
    <property type="component" value="Segment"/>
</dbReference>
<gene>
    <name evidence="1" type="ORF">HRTV-28_gp21</name>
</gene>
<accession>A0AAE8Y0A6</accession>
<keyword evidence="2" id="KW-1185">Reference proteome</keyword>
<reference evidence="1" key="1">
    <citation type="submission" date="2021-05" db="EMBL/GenBank/DDBJ databases">
        <title>Diversity, taxonomy and evolution of archaeal viruses of the class Caudoviricetes.</title>
        <authorList>
            <person name="Liu Y."/>
            <person name="Demina T.A."/>
            <person name="Roux S."/>
            <person name="Aiewsakun P."/>
            <person name="Kazlauskas D."/>
            <person name="Simmonds P."/>
            <person name="Prangishvili D."/>
            <person name="Oksanen H.M."/>
            <person name="Krupovic M."/>
        </authorList>
    </citation>
    <scope>NUCLEOTIDE SEQUENCE</scope>
    <source>
        <strain evidence="1">HRTV-28/28</strain>
    </source>
</reference>
<name>A0AAE8Y0A6_9CAUD</name>
<organism evidence="1 2">
    <name type="scientific">Halorubrum tailed virus 28</name>
    <dbReference type="NCBI Taxonomy" id="2878009"/>
    <lineage>
        <taxon>Viruses</taxon>
        <taxon>Duplodnaviria</taxon>
        <taxon>Heunggongvirae</taxon>
        <taxon>Uroviricota</taxon>
        <taxon>Caudoviricetes</taxon>
        <taxon>Suolaviridae</taxon>
        <taxon>Pormufvirus</taxon>
        <taxon>Pormufvirus salinum</taxon>
        <taxon>Pormufvirus HRTV28</taxon>
    </lineage>
</organism>
<proteinExistence type="predicted"/>